<feature type="compositionally biased region" description="Polar residues" evidence="1">
    <location>
        <begin position="265"/>
        <end position="281"/>
    </location>
</feature>
<feature type="compositionally biased region" description="Acidic residues" evidence="1">
    <location>
        <begin position="282"/>
        <end position="292"/>
    </location>
</feature>
<dbReference type="AlphaFoldDB" id="A0AAE0DBN2"/>
<gene>
    <name evidence="3" type="ORF">CKAH01_13040</name>
</gene>
<dbReference type="Proteomes" id="UP001281614">
    <property type="component" value="Unassembled WGS sequence"/>
</dbReference>
<feature type="region of interest" description="Disordered" evidence="1">
    <location>
        <begin position="218"/>
        <end position="299"/>
    </location>
</feature>
<feature type="chain" id="PRO_5042154824" evidence="2">
    <location>
        <begin position="18"/>
        <end position="358"/>
    </location>
</feature>
<comment type="caution">
    <text evidence="3">The sequence shown here is derived from an EMBL/GenBank/DDBJ whole genome shotgun (WGS) entry which is preliminary data.</text>
</comment>
<organism evidence="3 4">
    <name type="scientific">Colletotrichum kahawae</name>
    <name type="common">Coffee berry disease fungus</name>
    <dbReference type="NCBI Taxonomy" id="34407"/>
    <lineage>
        <taxon>Eukaryota</taxon>
        <taxon>Fungi</taxon>
        <taxon>Dikarya</taxon>
        <taxon>Ascomycota</taxon>
        <taxon>Pezizomycotina</taxon>
        <taxon>Sordariomycetes</taxon>
        <taxon>Hypocreomycetidae</taxon>
        <taxon>Glomerellales</taxon>
        <taxon>Glomerellaceae</taxon>
        <taxon>Colletotrichum</taxon>
        <taxon>Colletotrichum gloeosporioides species complex</taxon>
    </lineage>
</organism>
<reference evidence="3" key="1">
    <citation type="submission" date="2023-02" db="EMBL/GenBank/DDBJ databases">
        <title>Colletotrichum kahawae CIFC_Que2 genome sequencing and assembly.</title>
        <authorList>
            <person name="Baroncelli R."/>
        </authorList>
    </citation>
    <scope>NUCLEOTIDE SEQUENCE</scope>
    <source>
        <strain evidence="3">CIFC_Que2</strain>
    </source>
</reference>
<evidence type="ECO:0000313" key="3">
    <source>
        <dbReference type="EMBL" id="KAK2774834.1"/>
    </source>
</evidence>
<proteinExistence type="predicted"/>
<feature type="region of interest" description="Disordered" evidence="1">
    <location>
        <begin position="171"/>
        <end position="204"/>
    </location>
</feature>
<feature type="signal peptide" evidence="2">
    <location>
        <begin position="1"/>
        <end position="17"/>
    </location>
</feature>
<evidence type="ECO:0000256" key="2">
    <source>
        <dbReference type="SAM" id="SignalP"/>
    </source>
</evidence>
<evidence type="ECO:0000256" key="1">
    <source>
        <dbReference type="SAM" id="MobiDB-lite"/>
    </source>
</evidence>
<dbReference type="EMBL" id="VYYT01000042">
    <property type="protein sequence ID" value="KAK2774834.1"/>
    <property type="molecule type" value="Genomic_DNA"/>
</dbReference>
<evidence type="ECO:0000313" key="4">
    <source>
        <dbReference type="Proteomes" id="UP001281614"/>
    </source>
</evidence>
<keyword evidence="2" id="KW-0732">Signal</keyword>
<accession>A0AAE0DBN2</accession>
<protein>
    <submittedName>
        <fullName evidence="3">Uncharacterized protein</fullName>
    </submittedName>
</protein>
<keyword evidence="4" id="KW-1185">Reference proteome</keyword>
<sequence>MSISLILISTLLQLTSGCSLLDGQKDYADRAYKQTCVEATANDKEALAVCLLQRNSIDRILNCGIREDNSNHASGMLDAKEILETVARTPKCDESCGLSSVLQRCAQTDREELLGCLCCNLVKPEQVQCLHHCVSEYPRMFINPASWREPKHLFTCEAQCSYRREPKELRRRAEDSEGSSQCSFTAIDGHAHSTDEPNCPLPSREELRDGVILGRALGGLRKPGRHDTHTPHNMGRPYDGQRGEGQRGGGQKADRSRDFHATSIPGASQTRTAAEAKSTSESGEDPDLEDGSEPPNSAEQSFAVITRTSMPAMTKTTSERATASTSGIAPTNDTTAIVIRLWAVASFFFGCNTSSNMN</sequence>
<name>A0AAE0DBN2_COLKA</name>